<reference evidence="1 2" key="1">
    <citation type="journal article" date="2014" name="Genome Announc.">
        <title>Draft genome sequences of eight enterohepatic helicobacter species isolated from both laboratory and wild rodents.</title>
        <authorList>
            <person name="Sheh A."/>
            <person name="Shen Z."/>
            <person name="Fox J.G."/>
        </authorList>
    </citation>
    <scope>NUCLEOTIDE SEQUENCE [LARGE SCALE GENOMIC DNA]</scope>
    <source>
        <strain evidence="1 2">MIT 96-1001</strain>
    </source>
</reference>
<organism evidence="1 2">
    <name type="scientific">Helicobacter magdeburgensis</name>
    <dbReference type="NCBI Taxonomy" id="471858"/>
    <lineage>
        <taxon>Bacteria</taxon>
        <taxon>Pseudomonadati</taxon>
        <taxon>Campylobacterota</taxon>
        <taxon>Epsilonproteobacteria</taxon>
        <taxon>Campylobacterales</taxon>
        <taxon>Helicobacteraceae</taxon>
        <taxon>Helicobacter</taxon>
    </lineage>
</organism>
<evidence type="ECO:0000313" key="2">
    <source>
        <dbReference type="Proteomes" id="UP000029921"/>
    </source>
</evidence>
<dbReference type="SUPFAM" id="SSF69349">
    <property type="entry name" value="Phage fibre proteins"/>
    <property type="match status" value="1"/>
</dbReference>
<accession>A0A4V6I189</accession>
<comment type="caution">
    <text evidence="1">The sequence shown here is derived from an EMBL/GenBank/DDBJ whole genome shotgun (WGS) entry which is preliminary data.</text>
</comment>
<name>A0A4V6I189_9HELI</name>
<dbReference type="EMBL" id="JRPE02000015">
    <property type="protein sequence ID" value="TLD91362.1"/>
    <property type="molecule type" value="Genomic_DNA"/>
</dbReference>
<evidence type="ECO:0000313" key="1">
    <source>
        <dbReference type="EMBL" id="TLD91362.1"/>
    </source>
</evidence>
<dbReference type="RefSeq" id="WP_034588580.1">
    <property type="nucleotide sequence ID" value="NZ_JRPE02000015.1"/>
</dbReference>
<protein>
    <submittedName>
        <fullName evidence="1">Uncharacterized protein</fullName>
    </submittedName>
</protein>
<proteinExistence type="predicted"/>
<gene>
    <name evidence="1" type="ORF">LS74_008950</name>
</gene>
<dbReference type="AlphaFoldDB" id="A0A4V6I189"/>
<dbReference type="Proteomes" id="UP000029921">
    <property type="component" value="Unassembled WGS sequence"/>
</dbReference>
<keyword evidence="2" id="KW-1185">Reference proteome</keyword>
<sequence length="72" mass="7953">MNFCANAIVGLSHTLNIGASNKLRVAKDSSEYVGEDKEVEIGGNLNTSIKQDESRNVWWNVGLPHKLGYYSI</sequence>